<name>A4EB72_COLAA</name>
<comment type="caution">
    <text evidence="1">The sequence shown here is derived from an EMBL/GenBank/DDBJ whole genome shotgun (WGS) entry which is preliminary data.</text>
</comment>
<evidence type="ECO:0000313" key="1">
    <source>
        <dbReference type="EMBL" id="EBA39076.1"/>
    </source>
</evidence>
<dbReference type="EMBL" id="AAVN02000007">
    <property type="protein sequence ID" value="EBA39076.1"/>
    <property type="molecule type" value="Genomic_DNA"/>
</dbReference>
<reference evidence="1 2" key="1">
    <citation type="submission" date="2007-01" db="EMBL/GenBank/DDBJ databases">
        <title>Draft genome sequence of Collinsella aerofaciens (ATCC 25986).</title>
        <authorList>
            <person name="Sudarsanam P."/>
            <person name="Ley R."/>
            <person name="Guruge J."/>
            <person name="Turnbaugh P.J."/>
            <person name="Mahowald M."/>
            <person name="Liep D."/>
            <person name="Gordon J."/>
        </authorList>
    </citation>
    <scope>NUCLEOTIDE SEQUENCE [LARGE SCALE GENOMIC DNA]</scope>
    <source>
        <strain evidence="2">ATCC 25986 / DSM 3979 / JCM 10188 / KCTC 3647 / NCTC 11838 / VPI 1003</strain>
    </source>
</reference>
<reference evidence="1 2" key="2">
    <citation type="submission" date="2007-04" db="EMBL/GenBank/DDBJ databases">
        <authorList>
            <person name="Fulton L."/>
            <person name="Clifton S."/>
            <person name="Fulton B."/>
            <person name="Xu J."/>
            <person name="Minx P."/>
            <person name="Mardis E.R."/>
            <person name="Wilson R.K."/>
        </authorList>
    </citation>
    <scope>NUCLEOTIDE SEQUENCE [LARGE SCALE GENOMIC DNA]</scope>
    <source>
        <strain evidence="2">ATCC 25986 / DSM 3979 / JCM 10188 / KCTC 3647 / NCTC 11838 / VPI 1003</strain>
    </source>
</reference>
<evidence type="ECO:0000313" key="2">
    <source>
        <dbReference type="Proteomes" id="UP000002979"/>
    </source>
</evidence>
<organism evidence="1 2">
    <name type="scientific">Collinsella aerofaciens (strain ATCC 25986 / DSM 3979 / JCM 10188 / KCTC 3647 / NCTC 11838 / VPI 1003)</name>
    <dbReference type="NCBI Taxonomy" id="411903"/>
    <lineage>
        <taxon>Bacteria</taxon>
        <taxon>Bacillati</taxon>
        <taxon>Actinomycetota</taxon>
        <taxon>Coriobacteriia</taxon>
        <taxon>Coriobacteriales</taxon>
        <taxon>Coriobacteriaceae</taxon>
        <taxon>Collinsella</taxon>
    </lineage>
</organism>
<gene>
    <name evidence="1" type="ORF">COLAER_01688</name>
</gene>
<protein>
    <recommendedName>
        <fullName evidence="3">NAD-specific glutamate dehydrogenase</fullName>
    </recommendedName>
</protein>
<dbReference type="Proteomes" id="UP000002979">
    <property type="component" value="Unassembled WGS sequence"/>
</dbReference>
<proteinExistence type="predicted"/>
<dbReference type="AlphaFoldDB" id="A4EB72"/>
<sequence length="694" mass="75189">MGSKKAALDYPGRPFRQRPHCRQRHTLLGAALLIALDQLGLNVIGNLLIASGLHGKVTRAARDRAQARRVIRQLGERCLGDDHGVAAFIGLHARHATARCRDVTHHGAGVALGNSHRDFLDGLQHHRVGIGACLAQADASRRAERHLVGVDAVIRAVVHSHANARERVAGNDAVLHGLLDTLVHGGDQRARNAAAHDLIHKLVAVARAVGPNKRLHAQPAVAVLTGATGLLLVATLGARRAADGLAIRNADRHALGHDLGAILQTVEQHRNLRLTNGGDDSLARLLVTIDAHGRISLARLLDKRIELLFVATVLGLDGNAVLRVGELKRRSLDLAGNRERIARLGRQLGRHDDVAGIGVTDLGHVAAAHHIQVGQTIALAGTRVDQLKTRLKRTRQHLDKADATLLRIGQRLKHKRHRTVIVARNLERITVDERHLAVVRRRREVRGDVVHQRVDALLLNAIARKDRHKDALGNRLRQQALKLLLRQRLLAFQVLHHQFVVSLGHQLAQMVMGLLGLGTILLGNLRLNGFGAVAMARLHAHQVDDAIKVLALAPGKGHGAQSRAKALLQQVHRGRKAGLGARQAVYEHRTRQAQVLGGIPELNRRRLRAGLGVDHKQGRLADAHRGKGVADKIGVTRGIEHIDARALPVDRCNGRRDGKCTLDLFGVIVERGLGAVVAAQAGGLARKVEHGLGE</sequence>
<dbReference type="AntiFam" id="ANF00072">
    <property type="entry name" value="Shadow ORF (opposite TypA)"/>
</dbReference>
<accession>A4EB72</accession>
<evidence type="ECO:0008006" key="3">
    <source>
        <dbReference type="Google" id="ProtNLM"/>
    </source>
</evidence>